<dbReference type="Pfam" id="PF03184">
    <property type="entry name" value="DDE_1"/>
    <property type="match status" value="1"/>
</dbReference>
<organism evidence="4 5">
    <name type="scientific">Phytophthora megakarya</name>
    <dbReference type="NCBI Taxonomy" id="4795"/>
    <lineage>
        <taxon>Eukaryota</taxon>
        <taxon>Sar</taxon>
        <taxon>Stramenopiles</taxon>
        <taxon>Oomycota</taxon>
        <taxon>Peronosporomycetes</taxon>
        <taxon>Peronosporales</taxon>
        <taxon>Peronosporaceae</taxon>
        <taxon>Phytophthora</taxon>
    </lineage>
</organism>
<reference evidence="5" key="1">
    <citation type="submission" date="2017-03" db="EMBL/GenBank/DDBJ databases">
        <title>Phytopthora megakarya and P. palmivora, two closely related causual agents of cacao black pod achieved similar genome size and gene model numbers by different mechanisms.</title>
        <authorList>
            <person name="Ali S."/>
            <person name="Shao J."/>
            <person name="Larry D.J."/>
            <person name="Kronmiller B."/>
            <person name="Shen D."/>
            <person name="Strem M.D."/>
            <person name="Melnick R.L."/>
            <person name="Guiltinan M.J."/>
            <person name="Tyler B.M."/>
            <person name="Meinhardt L.W."/>
            <person name="Bailey B.A."/>
        </authorList>
    </citation>
    <scope>NUCLEOTIDE SEQUENCE [LARGE SCALE GENOMIC DNA]</scope>
    <source>
        <strain evidence="5">zdho120</strain>
    </source>
</reference>
<dbReference type="PANTHER" id="PTHR19303">
    <property type="entry name" value="TRANSPOSON"/>
    <property type="match status" value="1"/>
</dbReference>
<keyword evidence="5" id="KW-1185">Reference proteome</keyword>
<proteinExistence type="predicted"/>
<feature type="domain" description="HTH CENPB-type" evidence="3">
    <location>
        <begin position="59"/>
        <end position="130"/>
    </location>
</feature>
<dbReference type="OrthoDB" id="78941at2759"/>
<dbReference type="GO" id="GO:0003677">
    <property type="term" value="F:DNA binding"/>
    <property type="evidence" value="ECO:0007669"/>
    <property type="project" value="UniProtKB-KW"/>
</dbReference>
<protein>
    <submittedName>
        <fullName evidence="4">Pogo transposable element</fullName>
    </submittedName>
</protein>
<dbReference type="InterPro" id="IPR009057">
    <property type="entry name" value="Homeodomain-like_sf"/>
</dbReference>
<dbReference type="InterPro" id="IPR000253">
    <property type="entry name" value="FHA_dom"/>
</dbReference>
<dbReference type="InterPro" id="IPR006600">
    <property type="entry name" value="HTH_CenpB_DNA-bd_dom"/>
</dbReference>
<keyword evidence="1" id="KW-0238">DNA-binding</keyword>
<dbReference type="AlphaFoldDB" id="A0A225ULM1"/>
<dbReference type="SUPFAM" id="SSF46689">
    <property type="entry name" value="Homeodomain-like"/>
    <property type="match status" value="1"/>
</dbReference>
<dbReference type="PANTHER" id="PTHR19303:SF57">
    <property type="entry name" value="HTH CENPB-TYPE DOMAIN-CONTAINING PROTEIN"/>
    <property type="match status" value="1"/>
</dbReference>
<name>A0A225ULM1_9STRA</name>
<dbReference type="Proteomes" id="UP000198211">
    <property type="component" value="Unassembled WGS sequence"/>
</dbReference>
<dbReference type="STRING" id="4795.A0A225ULM1"/>
<dbReference type="PROSITE" id="PS50006">
    <property type="entry name" value="FHA_DOMAIN"/>
    <property type="match status" value="1"/>
</dbReference>
<comment type="caution">
    <text evidence="4">The sequence shown here is derived from an EMBL/GenBank/DDBJ whole genome shotgun (WGS) entry which is preliminary data.</text>
</comment>
<feature type="domain" description="FHA" evidence="2">
    <location>
        <begin position="60"/>
        <end position="111"/>
    </location>
</feature>
<evidence type="ECO:0000259" key="2">
    <source>
        <dbReference type="PROSITE" id="PS50006"/>
    </source>
</evidence>
<dbReference type="EMBL" id="NBNE01014850">
    <property type="protein sequence ID" value="OWY94137.1"/>
    <property type="molecule type" value="Genomic_DNA"/>
</dbReference>
<dbReference type="InterPro" id="IPR004875">
    <property type="entry name" value="DDE_SF_endonuclease_dom"/>
</dbReference>
<evidence type="ECO:0000313" key="5">
    <source>
        <dbReference type="Proteomes" id="UP000198211"/>
    </source>
</evidence>
<evidence type="ECO:0000259" key="3">
    <source>
        <dbReference type="PROSITE" id="PS51253"/>
    </source>
</evidence>
<dbReference type="Pfam" id="PF03221">
    <property type="entry name" value="HTH_Tnp_Tc5"/>
    <property type="match status" value="1"/>
</dbReference>
<evidence type="ECO:0000313" key="4">
    <source>
        <dbReference type="EMBL" id="OWY94137.1"/>
    </source>
</evidence>
<sequence length="372" mass="41715">MARAYINAKKKLLIVLEAETSAVKAVARKHNVQPSQIRRWAKNQAKLEATVARNPRAKTLNIGRPRQDCELEEELAAWIIERRSYEIAVSTGQVIAKALTMNPSFRNGSRKAMWKWVYPFLHRHRLSIRRKTRVGQKLSGHLQKIRSEFVAALNERFKAGGTLEGTPSSLRVNMDDTAVFFEMTSATTINEVNARTVSIRGSGSNAKRLTACISCAQDGTKLALFVVFKAKAGATIEKSLDKLLPKGVYGCCQENGWMDERGCQIWFNKVWKPYAASYPSSLLLLDEFKCHIQSSFIQTLNSIGTELEIIPGGYTCVLQPCDVGINKPLKDGIRAQYNAWAVRKMDKLAANAKVPTPERKDIIAWLVSSWMQ</sequence>
<dbReference type="InterPro" id="IPR050863">
    <property type="entry name" value="CenT-Element_Derived"/>
</dbReference>
<dbReference type="Gene3D" id="1.10.10.60">
    <property type="entry name" value="Homeodomain-like"/>
    <property type="match status" value="1"/>
</dbReference>
<dbReference type="PROSITE" id="PS51253">
    <property type="entry name" value="HTH_CENPB"/>
    <property type="match status" value="1"/>
</dbReference>
<gene>
    <name evidence="4" type="ORF">PHMEG_00036220</name>
</gene>
<evidence type="ECO:0000256" key="1">
    <source>
        <dbReference type="ARBA" id="ARBA00023125"/>
    </source>
</evidence>
<accession>A0A225ULM1</accession>
<dbReference type="GO" id="GO:0005634">
    <property type="term" value="C:nucleus"/>
    <property type="evidence" value="ECO:0007669"/>
    <property type="project" value="TreeGrafter"/>
</dbReference>